<evidence type="ECO:0000313" key="3">
    <source>
        <dbReference type="Proteomes" id="UP001169862"/>
    </source>
</evidence>
<protein>
    <submittedName>
        <fullName evidence="2">Biotin-independent malonate decarboxylase subunit gamma</fullName>
        <ecNumber evidence="2">4.1.1.88</ecNumber>
    </submittedName>
</protein>
<dbReference type="GO" id="GO:0016874">
    <property type="term" value="F:ligase activity"/>
    <property type="evidence" value="ECO:0007669"/>
    <property type="project" value="InterPro"/>
</dbReference>
<dbReference type="NCBIfam" id="TIGR03134">
    <property type="entry name" value="malonate_gamma"/>
    <property type="match status" value="1"/>
</dbReference>
<dbReference type="Pfam" id="PF06833">
    <property type="entry name" value="MdcE"/>
    <property type="match status" value="1"/>
</dbReference>
<dbReference type="SUPFAM" id="SSF52096">
    <property type="entry name" value="ClpP/crotonase"/>
    <property type="match status" value="1"/>
</dbReference>
<comment type="caution">
    <text evidence="2">The sequence shown here is derived from an EMBL/GenBank/DDBJ whole genome shotgun (WGS) entry which is preliminary data.</text>
</comment>
<dbReference type="PROSITE" id="PS50989">
    <property type="entry name" value="COA_CT_CTER"/>
    <property type="match status" value="1"/>
</dbReference>
<keyword evidence="2" id="KW-0456">Lyase</keyword>
<name>A0AAW7XHT6_9GAMM</name>
<reference evidence="2" key="1">
    <citation type="submission" date="2023-07" db="EMBL/GenBank/DDBJ databases">
        <title>Genome content predicts the carbon catabolic preferences of heterotrophic bacteria.</title>
        <authorList>
            <person name="Gralka M."/>
        </authorList>
    </citation>
    <scope>NUCLEOTIDE SEQUENCE</scope>
    <source>
        <strain evidence="2">I2M16</strain>
    </source>
</reference>
<dbReference type="Gene3D" id="3.90.226.10">
    <property type="entry name" value="2-enoyl-CoA Hydratase, Chain A, domain 1"/>
    <property type="match status" value="1"/>
</dbReference>
<dbReference type="InterPro" id="IPR009648">
    <property type="entry name" value="Malonate_gamma"/>
</dbReference>
<dbReference type="EC" id="4.1.1.88" evidence="2"/>
<dbReference type="Proteomes" id="UP001169862">
    <property type="component" value="Unassembled WGS sequence"/>
</dbReference>
<organism evidence="2 3">
    <name type="scientific">Neptunomonas phycophila</name>
    <dbReference type="NCBI Taxonomy" id="1572645"/>
    <lineage>
        <taxon>Bacteria</taxon>
        <taxon>Pseudomonadati</taxon>
        <taxon>Pseudomonadota</taxon>
        <taxon>Gammaproteobacteria</taxon>
        <taxon>Oceanospirillales</taxon>
        <taxon>Oceanospirillaceae</taxon>
        <taxon>Neptunomonas</taxon>
    </lineage>
</organism>
<sequence length="285" mass="30789">MNNSVQTIPEMKVIHNNPSSHRGAQWFALLSHGFTKQNAIVPSVLVADGEYENRSCRLIAVVPDLNNHFPRAVNGEVGLLESMALAREVNAVVEADAHSETKRALVLIVDVPSQAYGRREETLGIHQALASAVSAYANARQNGHPIIALLVGKAMSGAYLAHGYQANRIIALSDEGVMVHAMGKAAAARVTQRTEAELDQLAAENPPMAYDLKSYASLGLIDNLLQVESATQPTPSDKHSVEQAITDALLDIQPKDTGISRRLSGEHRQASRQVRDLLKAQWTGA</sequence>
<dbReference type="EMBL" id="JAUOPG010000001">
    <property type="protein sequence ID" value="MDO6452430.1"/>
    <property type="molecule type" value="Genomic_DNA"/>
</dbReference>
<evidence type="ECO:0000259" key="1">
    <source>
        <dbReference type="PROSITE" id="PS50989"/>
    </source>
</evidence>
<dbReference type="InterPro" id="IPR011763">
    <property type="entry name" value="COA_CT_C"/>
</dbReference>
<proteinExistence type="predicted"/>
<dbReference type="InterPro" id="IPR029045">
    <property type="entry name" value="ClpP/crotonase-like_dom_sf"/>
</dbReference>
<dbReference type="RefSeq" id="WP_303548422.1">
    <property type="nucleotide sequence ID" value="NZ_JAUOPG010000001.1"/>
</dbReference>
<evidence type="ECO:0000313" key="2">
    <source>
        <dbReference type="EMBL" id="MDO6452430.1"/>
    </source>
</evidence>
<dbReference type="AlphaFoldDB" id="A0AAW7XHT6"/>
<dbReference type="GO" id="GO:0005975">
    <property type="term" value="P:carbohydrate metabolic process"/>
    <property type="evidence" value="ECO:0007669"/>
    <property type="project" value="InterPro"/>
</dbReference>
<feature type="domain" description="CoA carboxyltransferase C-terminal" evidence="1">
    <location>
        <begin position="1"/>
        <end position="251"/>
    </location>
</feature>
<accession>A0AAW7XHT6</accession>
<dbReference type="GO" id="GO:0016829">
    <property type="term" value="F:lyase activity"/>
    <property type="evidence" value="ECO:0007669"/>
    <property type="project" value="UniProtKB-KW"/>
</dbReference>
<gene>
    <name evidence="2" type="primary">mdcE</name>
    <name evidence="2" type="ORF">Q4490_02525</name>
</gene>